<accession>A0A0A9GDY9</accession>
<sequence>MPMPFAAQPHGTGGGSLRRASPPPPAAALRLGPLFWPWEKVKVGPLSVPPWVLEHGHGEISYSGAIKKAWTMNFRSASF</sequence>
<dbReference type="AlphaFoldDB" id="A0A0A9GDY9"/>
<organism evidence="2">
    <name type="scientific">Arundo donax</name>
    <name type="common">Giant reed</name>
    <name type="synonym">Donax arundinaceus</name>
    <dbReference type="NCBI Taxonomy" id="35708"/>
    <lineage>
        <taxon>Eukaryota</taxon>
        <taxon>Viridiplantae</taxon>
        <taxon>Streptophyta</taxon>
        <taxon>Embryophyta</taxon>
        <taxon>Tracheophyta</taxon>
        <taxon>Spermatophyta</taxon>
        <taxon>Magnoliopsida</taxon>
        <taxon>Liliopsida</taxon>
        <taxon>Poales</taxon>
        <taxon>Poaceae</taxon>
        <taxon>PACMAD clade</taxon>
        <taxon>Arundinoideae</taxon>
        <taxon>Arundineae</taxon>
        <taxon>Arundo</taxon>
    </lineage>
</organism>
<dbReference type="EMBL" id="GBRH01174586">
    <property type="protein sequence ID" value="JAE23310.1"/>
    <property type="molecule type" value="Transcribed_RNA"/>
</dbReference>
<reference evidence="2" key="2">
    <citation type="journal article" date="2015" name="Data Brief">
        <title>Shoot transcriptome of the giant reed, Arundo donax.</title>
        <authorList>
            <person name="Barrero R.A."/>
            <person name="Guerrero F.D."/>
            <person name="Moolhuijzen P."/>
            <person name="Goolsby J.A."/>
            <person name="Tidwell J."/>
            <person name="Bellgard S.E."/>
            <person name="Bellgard M.I."/>
        </authorList>
    </citation>
    <scope>NUCLEOTIDE SEQUENCE</scope>
    <source>
        <tissue evidence="2">Shoot tissue taken approximately 20 cm above the soil surface</tissue>
    </source>
</reference>
<feature type="region of interest" description="Disordered" evidence="1">
    <location>
        <begin position="1"/>
        <end position="24"/>
    </location>
</feature>
<reference evidence="2" key="1">
    <citation type="submission" date="2014-09" db="EMBL/GenBank/DDBJ databases">
        <authorList>
            <person name="Magalhaes I.L.F."/>
            <person name="Oliveira U."/>
            <person name="Santos F.R."/>
            <person name="Vidigal T.H.D.A."/>
            <person name="Brescovit A.D."/>
            <person name="Santos A.J."/>
        </authorList>
    </citation>
    <scope>NUCLEOTIDE SEQUENCE</scope>
    <source>
        <tissue evidence="2">Shoot tissue taken approximately 20 cm above the soil surface</tissue>
    </source>
</reference>
<protein>
    <submittedName>
        <fullName evidence="2">Uncharacterized protein</fullName>
    </submittedName>
</protein>
<proteinExistence type="predicted"/>
<evidence type="ECO:0000313" key="2">
    <source>
        <dbReference type="EMBL" id="JAE23310.1"/>
    </source>
</evidence>
<name>A0A0A9GDY9_ARUDO</name>
<evidence type="ECO:0000256" key="1">
    <source>
        <dbReference type="SAM" id="MobiDB-lite"/>
    </source>
</evidence>